<feature type="compositionally biased region" description="Low complexity" evidence="1">
    <location>
        <begin position="404"/>
        <end position="420"/>
    </location>
</feature>
<keyword evidence="2" id="KW-1133">Transmembrane helix</keyword>
<organism evidence="3 4">
    <name type="scientific">Gymnopilus dilepis</name>
    <dbReference type="NCBI Taxonomy" id="231916"/>
    <lineage>
        <taxon>Eukaryota</taxon>
        <taxon>Fungi</taxon>
        <taxon>Dikarya</taxon>
        <taxon>Basidiomycota</taxon>
        <taxon>Agaricomycotina</taxon>
        <taxon>Agaricomycetes</taxon>
        <taxon>Agaricomycetidae</taxon>
        <taxon>Agaricales</taxon>
        <taxon>Agaricineae</taxon>
        <taxon>Hymenogastraceae</taxon>
        <taxon>Gymnopilus</taxon>
    </lineage>
</organism>
<keyword evidence="4" id="KW-1185">Reference proteome</keyword>
<reference evidence="3 4" key="1">
    <citation type="journal article" date="2018" name="Evol. Lett.">
        <title>Horizontal gene cluster transfer increased hallucinogenic mushroom diversity.</title>
        <authorList>
            <person name="Reynolds H.T."/>
            <person name="Vijayakumar V."/>
            <person name="Gluck-Thaler E."/>
            <person name="Korotkin H.B."/>
            <person name="Matheny P.B."/>
            <person name="Slot J.C."/>
        </authorList>
    </citation>
    <scope>NUCLEOTIDE SEQUENCE [LARGE SCALE GENOMIC DNA]</scope>
    <source>
        <strain evidence="3 4">SRW20</strain>
    </source>
</reference>
<evidence type="ECO:0000313" key="4">
    <source>
        <dbReference type="Proteomes" id="UP000284706"/>
    </source>
</evidence>
<dbReference type="InParanoid" id="A0A409W9C8"/>
<feature type="region of interest" description="Disordered" evidence="1">
    <location>
        <begin position="613"/>
        <end position="636"/>
    </location>
</feature>
<gene>
    <name evidence="3" type="ORF">CVT26_011907</name>
</gene>
<dbReference type="Gene3D" id="2.60.120.260">
    <property type="entry name" value="Galactose-binding domain-like"/>
    <property type="match status" value="2"/>
</dbReference>
<sequence>MSRWVLVDDTDSGIQYSGSWFQDQGSQNGLGNFGPPYQGTLHGINGDGSFSYQFQGTRVLITGSVQFPSAGTTSNPSWVCSVDGTTIPTTTYAISENRLDLCETDTLSDGTHTITVKVTSTDQHTFWFDYVQYFPSANANLDNVALSIDSSDSGINYGTGWTAHAPGQMTQQTGSTLSFSFQGVSLTWIGFYDSSLPTAATTATYSIDGGKPVAFNLNGAAAQSINNVEYNQVFFQTPQLAAGKHTLQVVYQGNAQTAPLTLLILETQGGAGSTGTNGSNGTPTSLGVTKTTTGSLPNSSAPSSSGSSGTSQTSTTSSISSGTSTNLPTTSSDASNSNSSSNTNTPSSNSKSSNHLGAIIGGALGGLALLIAVFLLLFFWRLKRKRSQVRQYVVVDPFQPAPPASTGAGPSSSMGMSTGTGMAQAAVDGRAPVSAPYNNNYNPTNYLNNYASNSRLPAQPGSPTGSSTTNPYSGYVSTSDPSEYAGGGAPTPTSGTLQSQPAPFVSAAAAAAPMAPPLRSKAAEAARNQGRYMVVANDLPTSPAAQDQAQAQAQAVQMSRKVLEAQGPVNRYPATAAIPNIVLSPVAPEDGHGLGGVGDHDAFPRVVRDEDSGLRFHHGSQDGEMVEVLPPTYTPS</sequence>
<feature type="compositionally biased region" description="Polar residues" evidence="1">
    <location>
        <begin position="451"/>
        <end position="481"/>
    </location>
</feature>
<name>A0A409W9C8_9AGAR</name>
<dbReference type="STRING" id="231916.A0A409W9C8"/>
<dbReference type="EMBL" id="NHYE01005289">
    <property type="protein sequence ID" value="PPQ75095.1"/>
    <property type="molecule type" value="Genomic_DNA"/>
</dbReference>
<proteinExistence type="predicted"/>
<keyword evidence="2" id="KW-0812">Transmembrane</keyword>
<keyword evidence="2" id="KW-0472">Membrane</keyword>
<feature type="compositionally biased region" description="Low complexity" evidence="1">
    <location>
        <begin position="490"/>
        <end position="500"/>
    </location>
</feature>
<dbReference type="AlphaFoldDB" id="A0A409W9C8"/>
<comment type="caution">
    <text evidence="3">The sequence shown here is derived from an EMBL/GenBank/DDBJ whole genome shotgun (WGS) entry which is preliminary data.</text>
</comment>
<accession>A0A409W9C8</accession>
<evidence type="ECO:0000313" key="3">
    <source>
        <dbReference type="EMBL" id="PPQ75095.1"/>
    </source>
</evidence>
<dbReference type="OrthoDB" id="3052647at2759"/>
<dbReference type="Proteomes" id="UP000284706">
    <property type="component" value="Unassembled WGS sequence"/>
</dbReference>
<feature type="region of interest" description="Disordered" evidence="1">
    <location>
        <begin position="270"/>
        <end position="352"/>
    </location>
</feature>
<protein>
    <submittedName>
        <fullName evidence="3">Uncharacterized protein</fullName>
    </submittedName>
</protein>
<feature type="compositionally biased region" description="Low complexity" evidence="1">
    <location>
        <begin position="276"/>
        <end position="352"/>
    </location>
</feature>
<feature type="transmembrane region" description="Helical" evidence="2">
    <location>
        <begin position="356"/>
        <end position="380"/>
    </location>
</feature>
<feature type="region of interest" description="Disordered" evidence="1">
    <location>
        <begin position="398"/>
        <end position="420"/>
    </location>
</feature>
<feature type="region of interest" description="Disordered" evidence="1">
    <location>
        <begin position="446"/>
        <end position="500"/>
    </location>
</feature>
<evidence type="ECO:0000256" key="2">
    <source>
        <dbReference type="SAM" id="Phobius"/>
    </source>
</evidence>
<evidence type="ECO:0000256" key="1">
    <source>
        <dbReference type="SAM" id="MobiDB-lite"/>
    </source>
</evidence>